<dbReference type="InterPro" id="IPR052065">
    <property type="entry name" value="Compl_asym_regulator"/>
</dbReference>
<evidence type="ECO:0000313" key="7">
    <source>
        <dbReference type="Proteomes" id="UP000252519"/>
    </source>
</evidence>
<dbReference type="PANTHER" id="PTHR22906:SF43">
    <property type="entry name" value="PROPERDIN"/>
    <property type="match status" value="1"/>
</dbReference>
<evidence type="ECO:0000256" key="4">
    <source>
        <dbReference type="ARBA" id="ARBA00022737"/>
    </source>
</evidence>
<keyword evidence="4" id="KW-0677">Repeat</keyword>
<dbReference type="Pfam" id="PF00090">
    <property type="entry name" value="TSP_1"/>
    <property type="match status" value="3"/>
</dbReference>
<sequence>MIGLNEKFLIQSTSLNIHQGPEYETAPCDMGPCETWSEWCEWTACSGSCGRGERSRTRYCNLGTQRCEGKDYEVGIKVTVVAKSSTKTVKVEACDAGPCPEWANWAEWGRCSVSCGTGFTRRQRTCLGSFREFSCPGPSTEERVCEELPCSLWSPWQDWSSCSVSCGAGMKRRVRTCQYGTDCPGPADQFIQLKISHPIIDLGTAKQNRVMVHRVPSGHSGVSGQAVQHNVVLAREQELGPASLQMEWKAGIVQVNLLRQHFVRGHRAADGRIGVRGLCATENAEQVTVSAQEHV</sequence>
<dbReference type="Gene3D" id="2.20.100.10">
    <property type="entry name" value="Thrombospondin type-1 (TSP1) repeat"/>
    <property type="match status" value="3"/>
</dbReference>
<dbReference type="EMBL" id="JOJR01000092">
    <property type="protein sequence ID" value="RCN45793.1"/>
    <property type="molecule type" value="Genomic_DNA"/>
</dbReference>
<keyword evidence="7" id="KW-1185">Reference proteome</keyword>
<name>A0A368GN41_ANCCA</name>
<dbReference type="InterPro" id="IPR000884">
    <property type="entry name" value="TSP1_rpt"/>
</dbReference>
<evidence type="ECO:0000256" key="3">
    <source>
        <dbReference type="ARBA" id="ARBA00022729"/>
    </source>
</evidence>
<gene>
    <name evidence="6" type="ORF">ANCCAN_08182</name>
</gene>
<dbReference type="STRING" id="29170.A0A368GN41"/>
<dbReference type="PROSITE" id="PS50092">
    <property type="entry name" value="TSP1"/>
    <property type="match status" value="3"/>
</dbReference>
<reference evidence="6 7" key="1">
    <citation type="submission" date="2014-10" db="EMBL/GenBank/DDBJ databases">
        <title>Draft genome of the hookworm Ancylostoma caninum.</title>
        <authorList>
            <person name="Mitreva M."/>
        </authorList>
    </citation>
    <scope>NUCLEOTIDE SEQUENCE [LARGE SCALE GENOMIC DNA]</scope>
    <source>
        <strain evidence="6 7">Baltimore</strain>
    </source>
</reference>
<comment type="caution">
    <text evidence="6">The sequence shown here is derived from an EMBL/GenBank/DDBJ whole genome shotgun (WGS) entry which is preliminary data.</text>
</comment>
<keyword evidence="5" id="KW-1015">Disulfide bond</keyword>
<evidence type="ECO:0000313" key="6">
    <source>
        <dbReference type="EMBL" id="RCN45793.1"/>
    </source>
</evidence>
<evidence type="ECO:0000256" key="5">
    <source>
        <dbReference type="ARBA" id="ARBA00023157"/>
    </source>
</evidence>
<dbReference type="SMART" id="SM00209">
    <property type="entry name" value="TSP1"/>
    <property type="match status" value="3"/>
</dbReference>
<keyword evidence="3" id="KW-0732">Signal</keyword>
<accession>A0A368GN41</accession>
<comment type="subcellular location">
    <subcellularLocation>
        <location evidence="1">Secreted</location>
    </subcellularLocation>
</comment>
<dbReference type="PANTHER" id="PTHR22906">
    <property type="entry name" value="PROPERDIN"/>
    <property type="match status" value="1"/>
</dbReference>
<dbReference type="OrthoDB" id="446173at2759"/>
<protein>
    <submittedName>
        <fullName evidence="6">Thrombospondin type 1 domain protein</fullName>
    </submittedName>
</protein>
<dbReference type="Proteomes" id="UP000252519">
    <property type="component" value="Unassembled WGS sequence"/>
</dbReference>
<keyword evidence="2" id="KW-0964">Secreted</keyword>
<evidence type="ECO:0000256" key="1">
    <source>
        <dbReference type="ARBA" id="ARBA00004613"/>
    </source>
</evidence>
<dbReference type="AlphaFoldDB" id="A0A368GN41"/>
<proteinExistence type="predicted"/>
<dbReference type="InterPro" id="IPR036383">
    <property type="entry name" value="TSP1_rpt_sf"/>
</dbReference>
<organism evidence="6 7">
    <name type="scientific">Ancylostoma caninum</name>
    <name type="common">Dog hookworm</name>
    <dbReference type="NCBI Taxonomy" id="29170"/>
    <lineage>
        <taxon>Eukaryota</taxon>
        <taxon>Metazoa</taxon>
        <taxon>Ecdysozoa</taxon>
        <taxon>Nematoda</taxon>
        <taxon>Chromadorea</taxon>
        <taxon>Rhabditida</taxon>
        <taxon>Rhabditina</taxon>
        <taxon>Rhabditomorpha</taxon>
        <taxon>Strongyloidea</taxon>
        <taxon>Ancylostomatidae</taxon>
        <taxon>Ancylostomatinae</taxon>
        <taxon>Ancylostoma</taxon>
    </lineage>
</organism>
<evidence type="ECO:0000256" key="2">
    <source>
        <dbReference type="ARBA" id="ARBA00022525"/>
    </source>
</evidence>
<dbReference type="SUPFAM" id="SSF82895">
    <property type="entry name" value="TSP-1 type 1 repeat"/>
    <property type="match status" value="3"/>
</dbReference>